<dbReference type="InterPro" id="IPR011059">
    <property type="entry name" value="Metal-dep_hydrolase_composite"/>
</dbReference>
<comment type="caution">
    <text evidence="3">The sequence shown here is derived from an EMBL/GenBank/DDBJ whole genome shotgun (WGS) entry which is preliminary data.</text>
</comment>
<dbReference type="RefSeq" id="WP_079439859.1">
    <property type="nucleotide sequence ID" value="NZ_MZGT01000026.1"/>
</dbReference>
<feature type="domain" description="Amidohydrolase-related" evidence="2">
    <location>
        <begin position="50"/>
        <end position="398"/>
    </location>
</feature>
<protein>
    <submittedName>
        <fullName evidence="3">5-methylthioadenosine/S-adenosylhomocysteine deaminase</fullName>
        <ecNumber evidence="3">3.5.4.28</ecNumber>
        <ecNumber evidence="3">3.5.4.31</ecNumber>
    </submittedName>
</protein>
<proteinExistence type="predicted"/>
<dbReference type="AlphaFoldDB" id="A0A1V4IQ88"/>
<dbReference type="GO" id="GO:0090614">
    <property type="term" value="F:5'-methylthioadenosine deaminase activity"/>
    <property type="evidence" value="ECO:0007669"/>
    <property type="project" value="UniProtKB-EC"/>
</dbReference>
<evidence type="ECO:0000256" key="1">
    <source>
        <dbReference type="ARBA" id="ARBA00022801"/>
    </source>
</evidence>
<dbReference type="PANTHER" id="PTHR43794">
    <property type="entry name" value="AMINOHYDROLASE SSNA-RELATED"/>
    <property type="match status" value="1"/>
</dbReference>
<name>A0A1V4IQ88_9CLOT</name>
<accession>A0A1V4IQ88</accession>
<sequence length="430" mass="49286">MIKALINVNIFNFDSLKEKSYVLFDKQIIEVGSMENFKGADEVYDCNNQILMPGLVNCHSHIYSTFARGWITEFNPKSFVDLLEQMWWKLDKVLDEKDVYYSALVSGIEFIKNGVTTVVDHHASGKKIKGSLNLLKSALCDQIGIRGVFCFESSDRFPIDECVEENIEFSEIHSTMTSGLFGMHACLTLSDESLKKIADKSKGMPIHIHVGESDEDNIENIKNFNKTPIERLEEHGLLRENSILSHCIYLSENDMDILKKYKVYVALNPTSNFNNAVGLADVLELEKREIKCILGNDGLGFNLTRDMVNLMFGMHLRYKNPTAYSLGNIKKIIENNYEYASNILGCKLGKIEEGYEADFLTLEYTAPTPITEDNLFGHFFYGMLDNFKPKNVWCNGEIKLKDYKVLHDEEKIYKESTQIAREIWEKCKEK</sequence>
<dbReference type="InterPro" id="IPR006680">
    <property type="entry name" value="Amidohydro-rel"/>
</dbReference>
<organism evidence="3 4">
    <name type="scientific">Clostridium chromiireducens</name>
    <dbReference type="NCBI Taxonomy" id="225345"/>
    <lineage>
        <taxon>Bacteria</taxon>
        <taxon>Bacillati</taxon>
        <taxon>Bacillota</taxon>
        <taxon>Clostridia</taxon>
        <taxon>Eubacteriales</taxon>
        <taxon>Clostridiaceae</taxon>
        <taxon>Clostridium</taxon>
    </lineage>
</organism>
<dbReference type="EC" id="3.5.4.28" evidence="3"/>
<dbReference type="Proteomes" id="UP000191056">
    <property type="component" value="Unassembled WGS sequence"/>
</dbReference>
<dbReference type="Gene3D" id="3.20.20.140">
    <property type="entry name" value="Metal-dependent hydrolases"/>
    <property type="match status" value="1"/>
</dbReference>
<dbReference type="PANTHER" id="PTHR43794:SF11">
    <property type="entry name" value="AMIDOHYDROLASE-RELATED DOMAIN-CONTAINING PROTEIN"/>
    <property type="match status" value="1"/>
</dbReference>
<dbReference type="Gene3D" id="2.30.40.10">
    <property type="entry name" value="Urease, subunit C, domain 1"/>
    <property type="match status" value="1"/>
</dbReference>
<dbReference type="InterPro" id="IPR032466">
    <property type="entry name" value="Metal_Hydrolase"/>
</dbReference>
<gene>
    <name evidence="3" type="primary">mtaD</name>
    <name evidence="3" type="ORF">CLCHR_22230</name>
</gene>
<keyword evidence="1 3" id="KW-0378">Hydrolase</keyword>
<keyword evidence="4" id="KW-1185">Reference proteome</keyword>
<reference evidence="3 4" key="1">
    <citation type="submission" date="2017-03" db="EMBL/GenBank/DDBJ databases">
        <title>Genome sequence of Clostridium chromiireducens DSM 23318.</title>
        <authorList>
            <person name="Poehlein A."/>
            <person name="Daniel R."/>
        </authorList>
    </citation>
    <scope>NUCLEOTIDE SEQUENCE [LARGE SCALE GENOMIC DNA]</scope>
    <source>
        <strain evidence="3 4">DSM 23318</strain>
    </source>
</reference>
<dbReference type="STRING" id="225345.CLCHR_22230"/>
<dbReference type="InterPro" id="IPR050287">
    <property type="entry name" value="MTA/SAH_deaminase"/>
</dbReference>
<dbReference type="OrthoDB" id="9807210at2"/>
<evidence type="ECO:0000313" key="3">
    <source>
        <dbReference type="EMBL" id="OPJ62086.1"/>
    </source>
</evidence>
<evidence type="ECO:0000313" key="4">
    <source>
        <dbReference type="Proteomes" id="UP000191056"/>
    </source>
</evidence>
<evidence type="ECO:0000259" key="2">
    <source>
        <dbReference type="Pfam" id="PF01979"/>
    </source>
</evidence>
<dbReference type="SUPFAM" id="SSF51556">
    <property type="entry name" value="Metallo-dependent hydrolases"/>
    <property type="match status" value="1"/>
</dbReference>
<dbReference type="EMBL" id="MZGT01000026">
    <property type="protein sequence ID" value="OPJ62086.1"/>
    <property type="molecule type" value="Genomic_DNA"/>
</dbReference>
<dbReference type="SUPFAM" id="SSF51338">
    <property type="entry name" value="Composite domain of metallo-dependent hydrolases"/>
    <property type="match status" value="1"/>
</dbReference>
<dbReference type="EC" id="3.5.4.31" evidence="3"/>
<dbReference type="GO" id="GO:0050270">
    <property type="term" value="F:S-adenosylhomocysteine deaminase activity"/>
    <property type="evidence" value="ECO:0007669"/>
    <property type="project" value="UniProtKB-EC"/>
</dbReference>
<dbReference type="Pfam" id="PF01979">
    <property type="entry name" value="Amidohydro_1"/>
    <property type="match status" value="1"/>
</dbReference>